<protein>
    <recommendedName>
        <fullName evidence="1">Glycosyltransferase 2-like domain-containing protein</fullName>
    </recommendedName>
</protein>
<dbReference type="PANTHER" id="PTHR10859">
    <property type="entry name" value="GLYCOSYL TRANSFERASE"/>
    <property type="match status" value="1"/>
</dbReference>
<evidence type="ECO:0000259" key="1">
    <source>
        <dbReference type="Pfam" id="PF00535"/>
    </source>
</evidence>
<sequence>MKDIHLSVVLPAYNEETNIRLGTLDKVLRYLEHQSYAWEVIVVNDGSLDATKMLLDEFAQVNKNVRIVHNPHQGKAMTVVTGFREARGKITLFTDFDQATPINQTEKLLPWISKGFDVVIGSRSGRREGAPVFRLIMARGFMILRSLILGLHGIIDTQCGFKMFRTAAAQKIFSSMVLYGSQKQGSGAMVTAGFDIEILFIAKKLGYKIKEVPVEWHYVETRRVNPIKDSWQGFLDIMKIRMNALGGKYKIS</sequence>
<dbReference type="Proteomes" id="UP000178759">
    <property type="component" value="Unassembled WGS sequence"/>
</dbReference>
<reference evidence="2 3" key="1">
    <citation type="journal article" date="2016" name="Nat. Commun.">
        <title>Thousands of microbial genomes shed light on interconnected biogeochemical processes in an aquifer system.</title>
        <authorList>
            <person name="Anantharaman K."/>
            <person name="Brown C.T."/>
            <person name="Hug L.A."/>
            <person name="Sharon I."/>
            <person name="Castelle C.J."/>
            <person name="Probst A.J."/>
            <person name="Thomas B.C."/>
            <person name="Singh A."/>
            <person name="Wilkins M.J."/>
            <person name="Karaoz U."/>
            <person name="Brodie E.L."/>
            <person name="Williams K.H."/>
            <person name="Hubbard S.S."/>
            <person name="Banfield J.F."/>
        </authorList>
    </citation>
    <scope>NUCLEOTIDE SEQUENCE [LARGE SCALE GENOMIC DNA]</scope>
</reference>
<evidence type="ECO:0000313" key="2">
    <source>
        <dbReference type="EMBL" id="OGG24406.1"/>
    </source>
</evidence>
<name>A0A1F6AIF4_9BACT</name>
<gene>
    <name evidence="2" type="ORF">A3A79_04445</name>
</gene>
<dbReference type="Pfam" id="PF00535">
    <property type="entry name" value="Glycos_transf_2"/>
    <property type="match status" value="1"/>
</dbReference>
<dbReference type="EMBL" id="MFJV01000001">
    <property type="protein sequence ID" value="OGG24406.1"/>
    <property type="molecule type" value="Genomic_DNA"/>
</dbReference>
<dbReference type="SUPFAM" id="SSF53448">
    <property type="entry name" value="Nucleotide-diphospho-sugar transferases"/>
    <property type="match status" value="1"/>
</dbReference>
<dbReference type="InterPro" id="IPR001173">
    <property type="entry name" value="Glyco_trans_2-like"/>
</dbReference>
<dbReference type="GO" id="GO:0006487">
    <property type="term" value="P:protein N-linked glycosylation"/>
    <property type="evidence" value="ECO:0007669"/>
    <property type="project" value="TreeGrafter"/>
</dbReference>
<accession>A0A1F6AIF4</accession>
<dbReference type="PANTHER" id="PTHR10859:SF91">
    <property type="entry name" value="DOLICHYL-PHOSPHATE BETA-GLUCOSYLTRANSFERASE"/>
    <property type="match status" value="1"/>
</dbReference>
<dbReference type="STRING" id="1798392.A3A79_04445"/>
<organism evidence="2 3">
    <name type="scientific">Candidatus Gottesmanbacteria bacterium RIFCSPLOWO2_01_FULL_43_11b</name>
    <dbReference type="NCBI Taxonomy" id="1798392"/>
    <lineage>
        <taxon>Bacteria</taxon>
        <taxon>Candidatus Gottesmaniibacteriota</taxon>
    </lineage>
</organism>
<dbReference type="InterPro" id="IPR029044">
    <property type="entry name" value="Nucleotide-diphossugar_trans"/>
</dbReference>
<proteinExistence type="predicted"/>
<evidence type="ECO:0000313" key="3">
    <source>
        <dbReference type="Proteomes" id="UP000178759"/>
    </source>
</evidence>
<dbReference type="AlphaFoldDB" id="A0A1F6AIF4"/>
<comment type="caution">
    <text evidence="2">The sequence shown here is derived from an EMBL/GenBank/DDBJ whole genome shotgun (WGS) entry which is preliminary data.</text>
</comment>
<feature type="domain" description="Glycosyltransferase 2-like" evidence="1">
    <location>
        <begin position="7"/>
        <end position="173"/>
    </location>
</feature>
<dbReference type="Gene3D" id="3.90.550.10">
    <property type="entry name" value="Spore Coat Polysaccharide Biosynthesis Protein SpsA, Chain A"/>
    <property type="match status" value="1"/>
</dbReference>